<reference evidence="4" key="1">
    <citation type="submission" date="2024-05" db="EMBL/GenBank/DDBJ databases">
        <title>Planctomycetes of the genus Singulisphaera possess chitinolytic capabilities.</title>
        <authorList>
            <person name="Ivanova A."/>
        </authorList>
    </citation>
    <scope>NUCLEOTIDE SEQUENCE</scope>
    <source>
        <strain evidence="4">Ch08T</strain>
    </source>
</reference>
<feature type="domain" description="DUF1549" evidence="1">
    <location>
        <begin position="163"/>
        <end position="368"/>
    </location>
</feature>
<dbReference type="GO" id="GO:0009055">
    <property type="term" value="F:electron transfer activity"/>
    <property type="evidence" value="ECO:0007669"/>
    <property type="project" value="InterPro"/>
</dbReference>
<dbReference type="Pfam" id="PF07635">
    <property type="entry name" value="PSCyt1"/>
    <property type="match status" value="1"/>
</dbReference>
<dbReference type="PANTHER" id="PTHR35889:SF3">
    <property type="entry name" value="F-BOX DOMAIN-CONTAINING PROTEIN"/>
    <property type="match status" value="1"/>
</dbReference>
<sequence length="1033" mass="114907">MRRITNPLARSAQAARFGPASVAAFALLSLLIIGRSATSVEPPTQAEAIDFNRDIRPILSENCYQCHGPDKNQRKADLRLDLRDSALELGSIVPSKPEESELVARIFSDEPDEVMPPRESRKSLTPEQKQKLKQWINEGAVYKGHWAYEVPVRPQAPTGPQGIDQLIEQRLAKVGMPPSAEADRRTLIRRLSFDLVGIPPTPQDVDNFINDNSPDAYEKLVDRLLNSPHYGERMAIDWLDVVRFADTIGYHSDTPRDVWPYRDYVIRSFNRNTPFDQFTIEQLAGDLLPGSTQEQKVASCFNRLLLTTEEGGAQAKDYEARMLADRVRAVGTVWLGQTLGCCQCHDHKYDPAKAADFYSMGAFFADIEEPIIGKREPGMIVTDAQQAKERARLEANVREAKARLAAPGALITAGQVAWEKAVLAEASQTDHWIVLHPATAVATQGAKLNVGADGVVQVEGKSRSGNDTYQLTFKAPLKDIRGLRLDALVDSSPSTKGPGRAGNGNFVLTEFRVTDVQGKPVALAHASATFEQSGFPAVSAIDGKNGPNNGWAIAGATETDNAIVFETARPLGDGTPTALTLTLQHQHGTDHTLGRFRLLATTWAPPVRAPRTMIPPSSVFEAIRIAPDHRTAAQRDALAAHYRVISPEIRPLRDALATAERALASYEKSLPRCMVSKAMKTPRTVRILPRGNWLDETGERVRPALPQYLTPQRTNEDRTLTRLDLADWLVSRENPLTARVFVNRLWKQFFGIGLCKTVDDLGSQGEWPANQPLLDWLACEFVDSGWDVKRLVRTIVTSRTYRQVSTASKEMLTRDPENRELARQSRFRIPAELVRDNALAVAGLLVHEVGGPSVKPYQPDGYWENLNFPPRQYVADRGAGEYRRGLYTWWQRSFPHPSMIAFDAPSREECAAERSRSNIPQQALVLLNDPTYVEAARVLATRMIKEGGTDPAARIDWAWRQALQRPPRPEELARLIPLVERHRQQFENDEPAARAFLMVGQSPQPAGISTAELAAWTNAARVLLNLHETITRN</sequence>
<evidence type="ECO:0000313" key="4">
    <source>
        <dbReference type="EMBL" id="XBH02820.1"/>
    </source>
</evidence>
<dbReference type="Pfam" id="PF07583">
    <property type="entry name" value="PSCyt2"/>
    <property type="match status" value="1"/>
</dbReference>
<evidence type="ECO:0000259" key="1">
    <source>
        <dbReference type="Pfam" id="PF07583"/>
    </source>
</evidence>
<dbReference type="PANTHER" id="PTHR35889">
    <property type="entry name" value="CYCLOINULO-OLIGOSACCHARIDE FRUCTANOTRANSFERASE-RELATED"/>
    <property type="match status" value="1"/>
</dbReference>
<dbReference type="InterPro" id="IPR036909">
    <property type="entry name" value="Cyt_c-like_dom_sf"/>
</dbReference>
<gene>
    <name evidence="4" type="ORF">V5E97_31570</name>
</gene>
<proteinExistence type="predicted"/>
<organism evidence="4">
    <name type="scientific">Singulisphaera sp. Ch08</name>
    <dbReference type="NCBI Taxonomy" id="3120278"/>
    <lineage>
        <taxon>Bacteria</taxon>
        <taxon>Pseudomonadati</taxon>
        <taxon>Planctomycetota</taxon>
        <taxon>Planctomycetia</taxon>
        <taxon>Isosphaerales</taxon>
        <taxon>Isosphaeraceae</taxon>
        <taxon>Singulisphaera</taxon>
    </lineage>
</organism>
<evidence type="ECO:0000259" key="2">
    <source>
        <dbReference type="Pfam" id="PF07587"/>
    </source>
</evidence>
<dbReference type="InterPro" id="IPR011429">
    <property type="entry name" value="Cyt_c_Planctomycete-type"/>
</dbReference>
<dbReference type="InterPro" id="IPR022655">
    <property type="entry name" value="DUF1553"/>
</dbReference>
<accession>A0AAU7CCG0</accession>
<feature type="domain" description="Cytochrome C Planctomycete-type" evidence="3">
    <location>
        <begin position="63"/>
        <end position="119"/>
    </location>
</feature>
<dbReference type="RefSeq" id="WP_406695562.1">
    <property type="nucleotide sequence ID" value="NZ_CP155447.1"/>
</dbReference>
<dbReference type="Pfam" id="PF07587">
    <property type="entry name" value="PSD1"/>
    <property type="match status" value="1"/>
</dbReference>
<protein>
    <submittedName>
        <fullName evidence="4">PSD1 and planctomycete cytochrome C domain-containing protein</fullName>
    </submittedName>
</protein>
<name>A0AAU7CCG0_9BACT</name>
<dbReference type="SUPFAM" id="SSF46626">
    <property type="entry name" value="Cytochrome c"/>
    <property type="match status" value="1"/>
</dbReference>
<dbReference type="EMBL" id="CP155447">
    <property type="protein sequence ID" value="XBH02820.1"/>
    <property type="molecule type" value="Genomic_DNA"/>
</dbReference>
<feature type="domain" description="DUF1553" evidence="2">
    <location>
        <begin position="721"/>
        <end position="975"/>
    </location>
</feature>
<dbReference type="GO" id="GO:0020037">
    <property type="term" value="F:heme binding"/>
    <property type="evidence" value="ECO:0007669"/>
    <property type="project" value="InterPro"/>
</dbReference>
<dbReference type="InterPro" id="IPR011444">
    <property type="entry name" value="DUF1549"/>
</dbReference>
<dbReference type="AlphaFoldDB" id="A0AAU7CCG0"/>
<evidence type="ECO:0000259" key="3">
    <source>
        <dbReference type="Pfam" id="PF07635"/>
    </source>
</evidence>